<dbReference type="Proteomes" id="UP000772181">
    <property type="component" value="Unassembled WGS sequence"/>
</dbReference>
<dbReference type="EMBL" id="JACQWF010000342">
    <property type="protein sequence ID" value="MBI4596252.1"/>
    <property type="molecule type" value="Genomic_DNA"/>
</dbReference>
<evidence type="ECO:0000313" key="2">
    <source>
        <dbReference type="Proteomes" id="UP000772181"/>
    </source>
</evidence>
<reference evidence="1" key="1">
    <citation type="submission" date="2020-07" db="EMBL/GenBank/DDBJ databases">
        <title>Huge and variable diversity of episymbiotic CPR bacteria and DPANN archaea in groundwater ecosystems.</title>
        <authorList>
            <person name="He C.Y."/>
            <person name="Keren R."/>
            <person name="Whittaker M."/>
            <person name="Farag I.F."/>
            <person name="Doudna J."/>
            <person name="Cate J.H.D."/>
            <person name="Banfield J.F."/>
        </authorList>
    </citation>
    <scope>NUCLEOTIDE SEQUENCE</scope>
    <source>
        <strain evidence="1">NC_groundwater_1482_Ag_S-0.65um_47_24</strain>
    </source>
</reference>
<organism evidence="1 2">
    <name type="scientific">Tectimicrobiota bacterium</name>
    <dbReference type="NCBI Taxonomy" id="2528274"/>
    <lineage>
        <taxon>Bacteria</taxon>
        <taxon>Pseudomonadati</taxon>
        <taxon>Nitrospinota/Tectimicrobiota group</taxon>
        <taxon>Candidatus Tectimicrobiota</taxon>
    </lineage>
</organism>
<proteinExistence type="predicted"/>
<gene>
    <name evidence="1" type="ORF">HY730_07760</name>
</gene>
<dbReference type="AlphaFoldDB" id="A0A933LRE2"/>
<sequence length="110" mass="12888">MKEDIFTYFTSFLKNLERGKIHYTLQSNRDHAVMVIATVPGERWEIEFFADGSVEVERFISDGEIYGENILSELLTKYADPEFDNVEQPQEDILNVMREQNSRSKALHKK</sequence>
<name>A0A933LRE2_UNCTE</name>
<accession>A0A933LRE2</accession>
<comment type="caution">
    <text evidence="1">The sequence shown here is derived from an EMBL/GenBank/DDBJ whole genome shotgun (WGS) entry which is preliminary data.</text>
</comment>
<evidence type="ECO:0000313" key="1">
    <source>
        <dbReference type="EMBL" id="MBI4596252.1"/>
    </source>
</evidence>
<protein>
    <submittedName>
        <fullName evidence="1">Uncharacterized protein</fullName>
    </submittedName>
</protein>